<evidence type="ECO:0000256" key="4">
    <source>
        <dbReference type="PIRSR" id="PIRSR001235-2"/>
    </source>
</evidence>
<keyword evidence="3" id="KW-0862">Zinc</keyword>
<comment type="cofactor">
    <cofactor evidence="3">
        <name>Zn(2+)</name>
        <dbReference type="ChEBI" id="CHEBI:29105"/>
    </cofactor>
    <text evidence="3">Binds 2 Zn(2+) ions per subunit.</text>
</comment>
<feature type="binding site" evidence="4">
    <location>
        <position position="216"/>
    </location>
    <ligand>
        <name>allantoate</name>
        <dbReference type="ChEBI" id="CHEBI:17536"/>
    </ligand>
</feature>
<sequence length="417" mass="45066">MNAAEFVQPDRLWSDLMTLADITDPERPHTRRSFSERFLDGRRWLKQRFTEAGLTCHLDDAGNLIGRRLGSADGAGTIMSGSHSDTVPDGGRFDGILGVLCALEAARAFRDAGLVLRHDLEIVDFLAEEPSDFGLSCIGSRGMAGALTTDQRALVAPWGETLAQALTRMGGRPERLDTPRRTDLRAFLEVHIEQGIVLEQDGLPIGAVTAIAGVTRVEILFEGRADHAGTTPMDRRQDAAVAAAGVITFVSRRATELAQSGQGHMTATCGIVGVSPNASNVVPRSARIVVDIRVSERAVVEAFLKELETTSLRLASEAHVRLERFTCLSDTKPVTCDATLIRMIEQAAGQLGLKHRQIVSGAGHDAAFVAQLCPAAMVFVPCRNGRSHDPEEWCSPEDAANAARILTQALQDIDRDF</sequence>
<dbReference type="AlphaFoldDB" id="A0A149TKA6"/>
<dbReference type="OrthoDB" id="9808195at2"/>
<dbReference type="CDD" id="cd03884">
    <property type="entry name" value="M20_bAS"/>
    <property type="match status" value="1"/>
</dbReference>
<feature type="domain" description="Peptidase M20 dimerisation" evidence="5">
    <location>
        <begin position="212"/>
        <end position="309"/>
    </location>
</feature>
<dbReference type="Pfam" id="PF01546">
    <property type="entry name" value="Peptidase_M20"/>
    <property type="match status" value="1"/>
</dbReference>
<feature type="binding site" evidence="3">
    <location>
        <position position="129"/>
    </location>
    <ligand>
        <name>Zn(2+)</name>
        <dbReference type="ChEBI" id="CHEBI:29105"/>
        <label>2</label>
    </ligand>
</feature>
<protein>
    <recommendedName>
        <fullName evidence="5">Peptidase M20 dimerisation domain-containing protein</fullName>
    </recommendedName>
</protein>
<comment type="similarity">
    <text evidence="1">Belongs to the peptidase M20 family.</text>
</comment>
<keyword evidence="2" id="KW-0378">Hydrolase</keyword>
<keyword evidence="3" id="KW-0479">Metal-binding</keyword>
<evidence type="ECO:0000256" key="3">
    <source>
        <dbReference type="PIRSR" id="PIRSR001235-1"/>
    </source>
</evidence>
<evidence type="ECO:0000256" key="2">
    <source>
        <dbReference type="ARBA" id="ARBA00022801"/>
    </source>
</evidence>
<dbReference type="PATRIC" id="fig|318683.6.peg.2484"/>
<dbReference type="GO" id="GO:0046872">
    <property type="term" value="F:metal ion binding"/>
    <property type="evidence" value="ECO:0007669"/>
    <property type="project" value="UniProtKB-KW"/>
</dbReference>
<comment type="caution">
    <text evidence="6">The sequence shown here is derived from an EMBL/GenBank/DDBJ whole genome shotgun (WGS) entry which is preliminary data.</text>
</comment>
<feature type="binding site" evidence="3">
    <location>
        <position position="388"/>
    </location>
    <ligand>
        <name>Zn(2+)</name>
        <dbReference type="ChEBI" id="CHEBI:29105"/>
        <label>2</label>
    </ligand>
</feature>
<dbReference type="Gene3D" id="3.30.70.360">
    <property type="match status" value="1"/>
</dbReference>
<evidence type="ECO:0000259" key="5">
    <source>
        <dbReference type="Pfam" id="PF07687"/>
    </source>
</evidence>
<feature type="binding site" evidence="4">
    <location>
        <position position="280"/>
    </location>
    <ligand>
        <name>allantoate</name>
        <dbReference type="ChEBI" id="CHEBI:17536"/>
    </ligand>
</feature>
<evidence type="ECO:0000256" key="1">
    <source>
        <dbReference type="ARBA" id="ARBA00006153"/>
    </source>
</evidence>
<dbReference type="SUPFAM" id="SSF55031">
    <property type="entry name" value="Bacterial exopeptidase dimerisation domain"/>
    <property type="match status" value="1"/>
</dbReference>
<name>A0A149TKA6_9PROT</name>
<feature type="binding site" evidence="3">
    <location>
        <position position="94"/>
    </location>
    <ligand>
        <name>Zn(2+)</name>
        <dbReference type="ChEBI" id="CHEBI:29105"/>
        <label>1</label>
    </ligand>
</feature>
<feature type="binding site" evidence="4">
    <location>
        <position position="293"/>
    </location>
    <ligand>
        <name>allantoate</name>
        <dbReference type="ChEBI" id="CHEBI:17536"/>
    </ligand>
</feature>
<dbReference type="NCBIfam" id="NF009531">
    <property type="entry name" value="PRK12893.1-5"/>
    <property type="match status" value="1"/>
</dbReference>
<reference evidence="6 7" key="1">
    <citation type="submission" date="2015-06" db="EMBL/GenBank/DDBJ databases">
        <title>Improved classification and identification of acetic acid bacteria using matrix-assisted laser desorption/ionization time-of-flight mass spectrometry; Gluconobacter nephelii and Gluconobacter uchimurae are later heterotypic synonyms of Gluconobacter japonicus and Gluconobacter oxydans, respectively.</title>
        <authorList>
            <person name="Li L."/>
            <person name="Cleenwerck I."/>
            <person name="De Vuyst L."/>
            <person name="Vandamme P."/>
        </authorList>
    </citation>
    <scope>NUCLEOTIDE SEQUENCE [LARGE SCALE GENOMIC DNA]</scope>
    <source>
        <strain evidence="6 7">LMG 1768</strain>
    </source>
</reference>
<dbReference type="SUPFAM" id="SSF53187">
    <property type="entry name" value="Zn-dependent exopeptidases"/>
    <property type="match status" value="1"/>
</dbReference>
<feature type="binding site" evidence="3">
    <location>
        <position position="83"/>
    </location>
    <ligand>
        <name>Zn(2+)</name>
        <dbReference type="ChEBI" id="CHEBI:29105"/>
        <label>1</label>
    </ligand>
</feature>
<dbReference type="PANTHER" id="PTHR32494">
    <property type="entry name" value="ALLANTOATE DEIMINASE-RELATED"/>
    <property type="match status" value="1"/>
</dbReference>
<dbReference type="Proteomes" id="UP000075636">
    <property type="component" value="Unassembled WGS sequence"/>
</dbReference>
<dbReference type="InterPro" id="IPR036264">
    <property type="entry name" value="Bact_exopeptidase_dim_dom"/>
</dbReference>
<dbReference type="PANTHER" id="PTHR32494:SF5">
    <property type="entry name" value="ALLANTOATE AMIDOHYDROLASE"/>
    <property type="match status" value="1"/>
</dbReference>
<organism evidence="6 7">
    <name type="scientific">Gluconobacter albidus</name>
    <dbReference type="NCBI Taxonomy" id="318683"/>
    <lineage>
        <taxon>Bacteria</taxon>
        <taxon>Pseudomonadati</taxon>
        <taxon>Pseudomonadota</taxon>
        <taxon>Alphaproteobacteria</taxon>
        <taxon>Acetobacterales</taxon>
        <taxon>Acetobacteraceae</taxon>
        <taxon>Gluconobacter</taxon>
    </lineage>
</organism>
<dbReference type="RefSeq" id="WP_062107225.1">
    <property type="nucleotide sequence ID" value="NZ_LHZR01000100.1"/>
</dbReference>
<evidence type="ECO:0000313" key="7">
    <source>
        <dbReference type="Proteomes" id="UP000075636"/>
    </source>
</evidence>
<proteinExistence type="inferred from homology"/>
<dbReference type="GO" id="GO:0016813">
    <property type="term" value="F:hydrolase activity, acting on carbon-nitrogen (but not peptide) bonds, in linear amidines"/>
    <property type="evidence" value="ECO:0007669"/>
    <property type="project" value="InterPro"/>
</dbReference>
<dbReference type="Gene3D" id="3.40.630.10">
    <property type="entry name" value="Zn peptidases"/>
    <property type="match status" value="1"/>
</dbReference>
<dbReference type="EMBL" id="LHZR01000100">
    <property type="protein sequence ID" value="KXV48882.1"/>
    <property type="molecule type" value="Genomic_DNA"/>
</dbReference>
<dbReference type="InterPro" id="IPR011650">
    <property type="entry name" value="Peptidase_M20_dimer"/>
</dbReference>
<dbReference type="InterPro" id="IPR010158">
    <property type="entry name" value="Amidase_Cbmase"/>
</dbReference>
<accession>A0A149TKA6</accession>
<feature type="binding site" evidence="3">
    <location>
        <position position="94"/>
    </location>
    <ligand>
        <name>Zn(2+)</name>
        <dbReference type="ChEBI" id="CHEBI:29105"/>
        <label>2</label>
    </ligand>
</feature>
<dbReference type="InterPro" id="IPR002933">
    <property type="entry name" value="Peptidase_M20"/>
</dbReference>
<dbReference type="Pfam" id="PF07687">
    <property type="entry name" value="M20_dimer"/>
    <property type="match status" value="1"/>
</dbReference>
<dbReference type="NCBIfam" id="TIGR01879">
    <property type="entry name" value="hydantase"/>
    <property type="match status" value="1"/>
</dbReference>
<dbReference type="STRING" id="318683.A0U94_05540"/>
<gene>
    <name evidence="6" type="ORF">AD945_05955</name>
</gene>
<evidence type="ECO:0000313" key="6">
    <source>
        <dbReference type="EMBL" id="KXV48882.1"/>
    </source>
</evidence>
<feature type="binding site" evidence="3">
    <location>
        <position position="191"/>
    </location>
    <ligand>
        <name>Zn(2+)</name>
        <dbReference type="ChEBI" id="CHEBI:29105"/>
        <label>1</label>
    </ligand>
</feature>
<dbReference type="PIRSF" id="PIRSF001235">
    <property type="entry name" value="Amidase_carbamoylase"/>
    <property type="match status" value="1"/>
</dbReference>